<dbReference type="FunFam" id="3.40.50.300:FF:000012">
    <property type="entry name" value="Transitional endoplasmic reticulum ATPase"/>
    <property type="match status" value="1"/>
</dbReference>
<evidence type="ECO:0000259" key="4">
    <source>
        <dbReference type="SMART" id="SM00382"/>
    </source>
</evidence>
<dbReference type="PROSITE" id="PS00674">
    <property type="entry name" value="AAA"/>
    <property type="match status" value="1"/>
</dbReference>
<keyword evidence="2 3" id="KW-0067">ATP-binding</keyword>
<dbReference type="AlphaFoldDB" id="A0A1X2GX53"/>
<dbReference type="EMBL" id="MCGT01000001">
    <property type="protein sequence ID" value="ORX62658.1"/>
    <property type="molecule type" value="Genomic_DNA"/>
</dbReference>
<comment type="caution">
    <text evidence="5">The sequence shown here is derived from an EMBL/GenBank/DDBJ whole genome shotgun (WGS) entry which is preliminary data.</text>
</comment>
<dbReference type="SUPFAM" id="SSF52540">
    <property type="entry name" value="P-loop containing nucleoside triphosphate hydrolases"/>
    <property type="match status" value="2"/>
</dbReference>
<evidence type="ECO:0000313" key="5">
    <source>
        <dbReference type="EMBL" id="ORX62658.1"/>
    </source>
</evidence>
<proteinExistence type="inferred from homology"/>
<dbReference type="OrthoDB" id="5421at2759"/>
<dbReference type="InterPro" id="IPR050168">
    <property type="entry name" value="AAA_ATPase_domain"/>
</dbReference>
<accession>A0A1X2GX53</accession>
<name>A0A1X2GX53_9FUNG</name>
<dbReference type="Proteomes" id="UP000242146">
    <property type="component" value="Unassembled WGS sequence"/>
</dbReference>
<dbReference type="SMART" id="SM00382">
    <property type="entry name" value="AAA"/>
    <property type="match status" value="2"/>
</dbReference>
<reference evidence="5 6" key="1">
    <citation type="submission" date="2016-07" db="EMBL/GenBank/DDBJ databases">
        <title>Pervasive Adenine N6-methylation of Active Genes in Fungi.</title>
        <authorList>
            <consortium name="DOE Joint Genome Institute"/>
            <person name="Mondo S.J."/>
            <person name="Dannebaum R.O."/>
            <person name="Kuo R.C."/>
            <person name="Labutti K."/>
            <person name="Haridas S."/>
            <person name="Kuo A."/>
            <person name="Salamov A."/>
            <person name="Ahrendt S.R."/>
            <person name="Lipzen A."/>
            <person name="Sullivan W."/>
            <person name="Andreopoulos W.B."/>
            <person name="Clum A."/>
            <person name="Lindquist E."/>
            <person name="Daum C."/>
            <person name="Ramamoorthy G.K."/>
            <person name="Gryganskyi A."/>
            <person name="Culley D."/>
            <person name="Magnuson J.K."/>
            <person name="James T.Y."/>
            <person name="O'Malley M.A."/>
            <person name="Stajich J.E."/>
            <person name="Spatafora J.W."/>
            <person name="Visel A."/>
            <person name="Grigoriev I.V."/>
        </authorList>
    </citation>
    <scope>NUCLEOTIDE SEQUENCE [LARGE SCALE GENOMIC DNA]</scope>
    <source>
        <strain evidence="5 6">NRRL 3301</strain>
    </source>
</reference>
<dbReference type="GO" id="GO:0005524">
    <property type="term" value="F:ATP binding"/>
    <property type="evidence" value="ECO:0007669"/>
    <property type="project" value="UniProtKB-KW"/>
</dbReference>
<dbReference type="InterPro" id="IPR027417">
    <property type="entry name" value="P-loop_NTPase"/>
</dbReference>
<dbReference type="PANTHER" id="PTHR23077">
    <property type="entry name" value="AAA-FAMILY ATPASE"/>
    <property type="match status" value="1"/>
</dbReference>
<dbReference type="STRING" id="101127.A0A1X2GX53"/>
<dbReference type="PRINTS" id="PR00830">
    <property type="entry name" value="ENDOLAPTASE"/>
</dbReference>
<dbReference type="InterPro" id="IPR003960">
    <property type="entry name" value="ATPase_AAA_CS"/>
</dbReference>
<keyword evidence="6" id="KW-1185">Reference proteome</keyword>
<comment type="similarity">
    <text evidence="3">Belongs to the AAA ATPase family.</text>
</comment>
<dbReference type="Pfam" id="PF00004">
    <property type="entry name" value="AAA"/>
    <property type="match status" value="2"/>
</dbReference>
<gene>
    <name evidence="5" type="ORF">DM01DRAFT_1279228</name>
</gene>
<dbReference type="FunFam" id="1.10.8.60:FF:000038">
    <property type="entry name" value="spermatogenesis-associated protein 5-like protein 1"/>
    <property type="match status" value="1"/>
</dbReference>
<dbReference type="Pfam" id="PF17862">
    <property type="entry name" value="AAA_lid_3"/>
    <property type="match status" value="2"/>
</dbReference>
<dbReference type="CDD" id="cd19511">
    <property type="entry name" value="RecA-like_CDC48_r2-like"/>
    <property type="match status" value="1"/>
</dbReference>
<dbReference type="FunFam" id="3.40.50.300:FF:001440">
    <property type="entry name" value="ATPase, AAA family protein"/>
    <property type="match status" value="1"/>
</dbReference>
<evidence type="ECO:0000256" key="3">
    <source>
        <dbReference type="RuleBase" id="RU003651"/>
    </source>
</evidence>
<protein>
    <submittedName>
        <fullName evidence="5">AAA-domain-containing protein</fullName>
    </submittedName>
</protein>
<evidence type="ECO:0000256" key="1">
    <source>
        <dbReference type="ARBA" id="ARBA00022741"/>
    </source>
</evidence>
<dbReference type="PANTHER" id="PTHR23077:SF117">
    <property type="entry name" value="AAA+ ATPASE DOMAIN-CONTAINING PROTEIN"/>
    <property type="match status" value="1"/>
</dbReference>
<evidence type="ECO:0000313" key="6">
    <source>
        <dbReference type="Proteomes" id="UP000242146"/>
    </source>
</evidence>
<evidence type="ECO:0000256" key="2">
    <source>
        <dbReference type="ARBA" id="ARBA00022840"/>
    </source>
</evidence>
<feature type="domain" description="AAA+ ATPase" evidence="4">
    <location>
        <begin position="316"/>
        <end position="458"/>
    </location>
</feature>
<dbReference type="InterPro" id="IPR003593">
    <property type="entry name" value="AAA+_ATPase"/>
</dbReference>
<dbReference type="InterPro" id="IPR003959">
    <property type="entry name" value="ATPase_AAA_core"/>
</dbReference>
<organism evidence="5 6">
    <name type="scientific">Hesseltinella vesiculosa</name>
    <dbReference type="NCBI Taxonomy" id="101127"/>
    <lineage>
        <taxon>Eukaryota</taxon>
        <taxon>Fungi</taxon>
        <taxon>Fungi incertae sedis</taxon>
        <taxon>Mucoromycota</taxon>
        <taxon>Mucoromycotina</taxon>
        <taxon>Mucoromycetes</taxon>
        <taxon>Mucorales</taxon>
        <taxon>Cunninghamellaceae</taxon>
        <taxon>Hesseltinella</taxon>
    </lineage>
</organism>
<keyword evidence="1 3" id="KW-0547">Nucleotide-binding</keyword>
<dbReference type="Gene3D" id="3.40.50.300">
    <property type="entry name" value="P-loop containing nucleotide triphosphate hydrolases"/>
    <property type="match status" value="2"/>
</dbReference>
<sequence>MTALTVKDEPTPKTGKPFGLERAYDALIEMISYPFSHQQSLATLGIECPKGILLYGPPGVGKTFLVSSVANQYGAKLLVIHGPELYGPYVGESEEKLRLRFKQAQDLASDGSHPVILFIDEIDALTPRREQAQSHENRMVAQLLTLMDGTVKQGKFVVVGATNRPNAIDPALRRPGRFDREVHVDAPDTATRKNLLASQMRSMPLDPGLSLAFVDELATRTNGYVAADLTALCREATYHAIHQQAQQQRPIAVTMSSFQMAMAKIGPSMHRGYQVAVEKTNWDDVGGLAEVKKQLKQAVEWPLVYKSTFLRLGLKPPRGILMYGPPGCSKTTLVKVIASISGASFLSINGAQLYSPYVGDSEKVIRETFQRARASAPSIIFLDETEAIVGKRNLGQGGGSSGDSVQERVLSTLLNEMDGVETAENVLVIGATNRPDMLDAALLRPGRFDRLIYVPPPDVDARLDILKIHSRKTPVSDEVDLRVIAMLTEYYTGADLQNICREAAMMALRRDPDAEQVTMQDFEEALATIPPSITQDILDSYNDTTAATH</sequence>
<dbReference type="InterPro" id="IPR041569">
    <property type="entry name" value="AAA_lid_3"/>
</dbReference>
<dbReference type="Gene3D" id="1.10.8.60">
    <property type="match status" value="2"/>
</dbReference>
<feature type="domain" description="AAA+ ATPase" evidence="4">
    <location>
        <begin position="48"/>
        <end position="188"/>
    </location>
</feature>
<dbReference type="GO" id="GO:0016887">
    <property type="term" value="F:ATP hydrolysis activity"/>
    <property type="evidence" value="ECO:0007669"/>
    <property type="project" value="InterPro"/>
</dbReference>